<dbReference type="AlphaFoldDB" id="A0A1Y5I2P2"/>
<evidence type="ECO:0000256" key="8">
    <source>
        <dbReference type="ARBA" id="ARBA00047715"/>
    </source>
</evidence>
<dbReference type="SUPFAM" id="SSF53383">
    <property type="entry name" value="PLP-dependent transferases"/>
    <property type="match status" value="1"/>
</dbReference>
<dbReference type="Gene3D" id="3.40.640.10">
    <property type="entry name" value="Type I PLP-dependent aspartate aminotransferase-like (Major domain)"/>
    <property type="match status" value="1"/>
</dbReference>
<dbReference type="Pfam" id="PF00155">
    <property type="entry name" value="Aminotran_1_2"/>
    <property type="match status" value="1"/>
</dbReference>
<protein>
    <recommendedName>
        <fullName evidence="10">8-amino-7-ketopelargonate synthase</fullName>
        <ecNumber evidence="10">2.3.1.47</ecNumber>
    </recommendedName>
</protein>
<name>A0A1Y5I2P2_OLEAN</name>
<dbReference type="GO" id="GO:0008710">
    <property type="term" value="F:8-amino-7-oxononanoate synthase activity"/>
    <property type="evidence" value="ECO:0007669"/>
    <property type="project" value="UniProtKB-UniRule"/>
</dbReference>
<dbReference type="InterPro" id="IPR050087">
    <property type="entry name" value="AON_synthase_class-II"/>
</dbReference>
<evidence type="ECO:0000259" key="11">
    <source>
        <dbReference type="Pfam" id="PF00155"/>
    </source>
</evidence>
<keyword evidence="7 9" id="KW-0663">Pyridoxal phosphate</keyword>
<dbReference type="InterPro" id="IPR004723">
    <property type="entry name" value="AONS_Archaea/Proteobacteria"/>
</dbReference>
<evidence type="ECO:0000313" key="12">
    <source>
        <dbReference type="EMBL" id="OUS41385.1"/>
    </source>
</evidence>
<evidence type="ECO:0000256" key="3">
    <source>
        <dbReference type="ARBA" id="ARBA00010008"/>
    </source>
</evidence>
<evidence type="ECO:0000256" key="1">
    <source>
        <dbReference type="ARBA" id="ARBA00001933"/>
    </source>
</evidence>
<dbReference type="PANTHER" id="PTHR13693">
    <property type="entry name" value="CLASS II AMINOTRANSFERASE/8-AMINO-7-OXONONANOATE SYNTHASE"/>
    <property type="match status" value="1"/>
</dbReference>
<dbReference type="Gene3D" id="3.90.1150.10">
    <property type="entry name" value="Aspartate Aminotransferase, domain 1"/>
    <property type="match status" value="1"/>
</dbReference>
<dbReference type="Proteomes" id="UP000227088">
    <property type="component" value="Unassembled WGS sequence"/>
</dbReference>
<dbReference type="GO" id="GO:0009102">
    <property type="term" value="P:biotin biosynthetic process"/>
    <property type="evidence" value="ECO:0007669"/>
    <property type="project" value="UniProtKB-UniRule"/>
</dbReference>
<feature type="domain" description="Aminotransferase class I/classII large" evidence="11">
    <location>
        <begin position="41"/>
        <end position="379"/>
    </location>
</feature>
<sequence length="394" mass="42862">MSWHQRIQRGIQQRKEDNLWRQRINLASPQGARIVVDGQALLNFSSNDYLALAQQSESLISGAKAWGMGSGASHLVCGHSDAHQQLEQDLAKSVGYPRALLFANGYMANLAILQTLLKRQDYLYQDKLNHASLIDGGLLSKSQMRRYRHNDVQHLEHFLQSSHAQDSLSMVATDAVFSMDGDQAPLADLSTLCRQYDVLLMVDDAHGFAVLGNDSHTGSLAQQGLKASDVDIYMGTLGKGLGGYGAFVAGSEEMIEYLIQFARPYIYTTALPAALASAMTENLAIVMSGERQRILAANITYFRQQAQSLALDIMPSTTAIQPLMVGDDAEALALSLKLKCAGILVTAIRSPTVAKGSARLRITLTASHTEQDIDHLLATLSANIHPDTEFGYGA</sequence>
<comment type="pathway">
    <text evidence="2 10">Cofactor biosynthesis; biotin biosynthesis.</text>
</comment>
<dbReference type="InterPro" id="IPR015421">
    <property type="entry name" value="PyrdxlP-dep_Trfase_major"/>
</dbReference>
<evidence type="ECO:0000256" key="7">
    <source>
        <dbReference type="ARBA" id="ARBA00022898"/>
    </source>
</evidence>
<comment type="cofactor">
    <cofactor evidence="1 9 10">
        <name>pyridoxal 5'-phosphate</name>
        <dbReference type="ChEBI" id="CHEBI:597326"/>
    </cofactor>
</comment>
<reference evidence="13" key="1">
    <citation type="journal article" date="2017" name="Proc. Natl. Acad. Sci. U.S.A.">
        <title>Simulation of Deepwater Horizon oil plume reveals substrate specialization within a complex community of hydrocarbon degraders.</title>
        <authorList>
            <person name="Hu P."/>
            <person name="Dubinsky E.A."/>
            <person name="Probst A.J."/>
            <person name="Wang J."/>
            <person name="Sieber C.M.K."/>
            <person name="Tom L.M."/>
            <person name="Gardinali P."/>
            <person name="Banfield J.F."/>
            <person name="Atlas R.M."/>
            <person name="Andersen G.L."/>
        </authorList>
    </citation>
    <scope>NUCLEOTIDE SEQUENCE [LARGE SCALE GENOMIC DNA]</scope>
</reference>
<dbReference type="PROSITE" id="PS00599">
    <property type="entry name" value="AA_TRANSFER_CLASS_2"/>
    <property type="match status" value="1"/>
</dbReference>
<feature type="modified residue" description="N6-(pyridoxal phosphate)lysine" evidence="9">
    <location>
        <position position="239"/>
    </location>
</feature>
<dbReference type="UniPathway" id="UPA00078"/>
<evidence type="ECO:0000256" key="2">
    <source>
        <dbReference type="ARBA" id="ARBA00004746"/>
    </source>
</evidence>
<dbReference type="InterPro" id="IPR015424">
    <property type="entry name" value="PyrdxlP-dep_Trfase"/>
</dbReference>
<organism evidence="12 13">
    <name type="scientific">Oleispira antarctica</name>
    <dbReference type="NCBI Taxonomy" id="188908"/>
    <lineage>
        <taxon>Bacteria</taxon>
        <taxon>Pseudomonadati</taxon>
        <taxon>Pseudomonadota</taxon>
        <taxon>Gammaproteobacteria</taxon>
        <taxon>Oceanospirillales</taxon>
        <taxon>Oceanospirillaceae</taxon>
        <taxon>Oleispira</taxon>
    </lineage>
</organism>
<evidence type="ECO:0000256" key="10">
    <source>
        <dbReference type="RuleBase" id="RU003693"/>
    </source>
</evidence>
<gene>
    <name evidence="12" type="ORF">A9R00_01210</name>
</gene>
<dbReference type="EMBL" id="MABE01000074">
    <property type="protein sequence ID" value="OUS41385.1"/>
    <property type="molecule type" value="Genomic_DNA"/>
</dbReference>
<dbReference type="InterPro" id="IPR015422">
    <property type="entry name" value="PyrdxlP-dep_Trfase_small"/>
</dbReference>
<evidence type="ECO:0000256" key="5">
    <source>
        <dbReference type="ARBA" id="ARBA00022679"/>
    </source>
</evidence>
<comment type="catalytic activity">
    <reaction evidence="8 10">
        <text>6-carboxyhexanoyl-[ACP] + L-alanine + H(+) = (8S)-8-amino-7-oxononanoate + holo-[ACP] + CO2</text>
        <dbReference type="Rhea" id="RHEA:42288"/>
        <dbReference type="Rhea" id="RHEA-COMP:9685"/>
        <dbReference type="Rhea" id="RHEA-COMP:9955"/>
        <dbReference type="ChEBI" id="CHEBI:15378"/>
        <dbReference type="ChEBI" id="CHEBI:16526"/>
        <dbReference type="ChEBI" id="CHEBI:57972"/>
        <dbReference type="ChEBI" id="CHEBI:64479"/>
        <dbReference type="ChEBI" id="CHEBI:78846"/>
        <dbReference type="ChEBI" id="CHEBI:149468"/>
        <dbReference type="EC" id="2.3.1.47"/>
    </reaction>
</comment>
<keyword evidence="6" id="KW-0093">Biotin biosynthesis</keyword>
<proteinExistence type="inferred from homology"/>
<evidence type="ECO:0000313" key="13">
    <source>
        <dbReference type="Proteomes" id="UP000227088"/>
    </source>
</evidence>
<evidence type="ECO:0000256" key="9">
    <source>
        <dbReference type="PIRSR" id="PIRSR604723-51"/>
    </source>
</evidence>
<evidence type="ECO:0000256" key="4">
    <source>
        <dbReference type="ARBA" id="ARBA00011738"/>
    </source>
</evidence>
<accession>A0A1Y5I2P2</accession>
<comment type="subunit">
    <text evidence="4 10">Homodimer.</text>
</comment>
<dbReference type="InterPro" id="IPR001917">
    <property type="entry name" value="Aminotrans_II_pyridoxalP_BS"/>
</dbReference>
<comment type="function">
    <text evidence="10">Catalyzes the decarboxylative condensation of pimeloyl-[acyl-carrier protein] and L-alanine to produce 8-amino-7-oxononanoate (AON), [acyl-carrier protein], and carbon dioxide.</text>
</comment>
<comment type="similarity">
    <text evidence="3 10">Belongs to the class-II pyridoxal-phosphate-dependent aminotransferase family. BioF subfamily.</text>
</comment>
<keyword evidence="5 10" id="KW-0808">Transferase</keyword>
<dbReference type="CDD" id="cd06454">
    <property type="entry name" value="KBL_like"/>
    <property type="match status" value="1"/>
</dbReference>
<evidence type="ECO:0000256" key="6">
    <source>
        <dbReference type="ARBA" id="ARBA00022756"/>
    </source>
</evidence>
<comment type="caution">
    <text evidence="12">The sequence shown here is derived from an EMBL/GenBank/DDBJ whole genome shotgun (WGS) entry which is preliminary data.</text>
</comment>
<dbReference type="PANTHER" id="PTHR13693:SF100">
    <property type="entry name" value="8-AMINO-7-OXONONANOATE SYNTHASE"/>
    <property type="match status" value="1"/>
</dbReference>
<dbReference type="GO" id="GO:0030170">
    <property type="term" value="F:pyridoxal phosphate binding"/>
    <property type="evidence" value="ECO:0007669"/>
    <property type="project" value="InterPro"/>
</dbReference>
<dbReference type="InterPro" id="IPR004839">
    <property type="entry name" value="Aminotransferase_I/II_large"/>
</dbReference>
<dbReference type="EC" id="2.3.1.47" evidence="10"/>
<dbReference type="NCBIfam" id="TIGR00858">
    <property type="entry name" value="bioF"/>
    <property type="match status" value="1"/>
</dbReference>